<keyword evidence="4" id="KW-0732">Signal</keyword>
<feature type="transmembrane region" description="Helical" evidence="8">
    <location>
        <begin position="82"/>
        <end position="103"/>
    </location>
</feature>
<keyword evidence="6 8" id="KW-0472">Membrane</keyword>
<dbReference type="Pfam" id="PF13965">
    <property type="entry name" value="SID-1_RNA_chan"/>
    <property type="match status" value="1"/>
</dbReference>
<dbReference type="OrthoDB" id="416618at2759"/>
<evidence type="ECO:0000313" key="10">
    <source>
        <dbReference type="Proteomes" id="UP000054359"/>
    </source>
</evidence>
<keyword evidence="10" id="KW-1185">Reference proteome</keyword>
<dbReference type="OMA" id="FTLHQKR"/>
<protein>
    <submittedName>
        <fullName evidence="9">SID1 transmembrane family member 2</fullName>
    </submittedName>
</protein>
<dbReference type="EMBL" id="KK113548">
    <property type="protein sequence ID" value="KFM60446.1"/>
    <property type="molecule type" value="Genomic_DNA"/>
</dbReference>
<feature type="transmembrane region" description="Helical" evidence="8">
    <location>
        <begin position="25"/>
        <end position="46"/>
    </location>
</feature>
<dbReference type="AlphaFoldDB" id="A0A087T5Q7"/>
<reference evidence="9 10" key="1">
    <citation type="submission" date="2013-11" db="EMBL/GenBank/DDBJ databases">
        <title>Genome sequencing of Stegodyphus mimosarum.</title>
        <authorList>
            <person name="Bechsgaard J."/>
        </authorList>
    </citation>
    <scope>NUCLEOTIDE SEQUENCE [LARGE SCALE GENOMIC DNA]</scope>
</reference>
<name>A0A087T5Q7_STEMI</name>
<sequence length="281" mass="32483">MYAMGWALIMEGVLSASYHICPNRANFQFDTAFMYVIATVCMLKLYQARHPDITARSHTTWMILSIVIVLSVGGMLQGGLFFWLLFVFVHLTVTAIVSAKIYYMGRCKINKGIFKRMYHAAIRDVAAKSYKPTYPGRFVALSIAVLLNIAVDLYGLIQQPANFGSFLLSVFIMNLMMYLMYYTAMKIWYKEGLRWVPIMYMILSFICWGVALNFFLAKITSWQVTPAESRERNKHCLILNFFDHHDIWHFLSSCALFFSFMVLFTLDDDLVNTKRSAIIVF</sequence>
<evidence type="ECO:0000256" key="6">
    <source>
        <dbReference type="ARBA" id="ARBA00023136"/>
    </source>
</evidence>
<feature type="transmembrane region" description="Helical" evidence="8">
    <location>
        <begin position="247"/>
        <end position="266"/>
    </location>
</feature>
<comment type="similarity">
    <text evidence="2">Belongs to the SID1 family.</text>
</comment>
<feature type="non-terminal residue" evidence="9">
    <location>
        <position position="281"/>
    </location>
</feature>
<evidence type="ECO:0000256" key="1">
    <source>
        <dbReference type="ARBA" id="ARBA00004141"/>
    </source>
</evidence>
<dbReference type="PANTHER" id="PTHR12185:SF14">
    <property type="entry name" value="CHOLESTEROL UPTAKE PROTEIN 1"/>
    <property type="match status" value="1"/>
</dbReference>
<gene>
    <name evidence="9" type="ORF">X975_11570</name>
</gene>
<comment type="subcellular location">
    <subcellularLocation>
        <location evidence="1">Membrane</location>
        <topology evidence="1">Multi-pass membrane protein</topology>
    </subcellularLocation>
</comment>
<organism evidence="9 10">
    <name type="scientific">Stegodyphus mimosarum</name>
    <name type="common">African social velvet spider</name>
    <dbReference type="NCBI Taxonomy" id="407821"/>
    <lineage>
        <taxon>Eukaryota</taxon>
        <taxon>Metazoa</taxon>
        <taxon>Ecdysozoa</taxon>
        <taxon>Arthropoda</taxon>
        <taxon>Chelicerata</taxon>
        <taxon>Arachnida</taxon>
        <taxon>Araneae</taxon>
        <taxon>Araneomorphae</taxon>
        <taxon>Entelegynae</taxon>
        <taxon>Eresoidea</taxon>
        <taxon>Eresidae</taxon>
        <taxon>Stegodyphus</taxon>
    </lineage>
</organism>
<keyword evidence="5 8" id="KW-1133">Transmembrane helix</keyword>
<evidence type="ECO:0000313" key="9">
    <source>
        <dbReference type="EMBL" id="KFM60446.1"/>
    </source>
</evidence>
<evidence type="ECO:0000256" key="8">
    <source>
        <dbReference type="SAM" id="Phobius"/>
    </source>
</evidence>
<evidence type="ECO:0000256" key="2">
    <source>
        <dbReference type="ARBA" id="ARBA00006618"/>
    </source>
</evidence>
<dbReference type="GO" id="GO:0051033">
    <property type="term" value="F:RNA transmembrane transporter activity"/>
    <property type="evidence" value="ECO:0007669"/>
    <property type="project" value="TreeGrafter"/>
</dbReference>
<proteinExistence type="inferred from homology"/>
<dbReference type="InterPro" id="IPR025958">
    <property type="entry name" value="SID1_TM_fam"/>
</dbReference>
<accession>A0A087T5Q7</accession>
<keyword evidence="7" id="KW-0325">Glycoprotein</keyword>
<dbReference type="GO" id="GO:0005764">
    <property type="term" value="C:lysosome"/>
    <property type="evidence" value="ECO:0007669"/>
    <property type="project" value="TreeGrafter"/>
</dbReference>
<keyword evidence="3 8" id="KW-0812">Transmembrane</keyword>
<feature type="transmembrane region" description="Helical" evidence="8">
    <location>
        <begin position="195"/>
        <end position="216"/>
    </location>
</feature>
<dbReference type="GO" id="GO:0005886">
    <property type="term" value="C:plasma membrane"/>
    <property type="evidence" value="ECO:0007669"/>
    <property type="project" value="TreeGrafter"/>
</dbReference>
<feature type="transmembrane region" description="Helical" evidence="8">
    <location>
        <begin position="58"/>
        <end position="76"/>
    </location>
</feature>
<feature type="transmembrane region" description="Helical" evidence="8">
    <location>
        <begin position="138"/>
        <end position="157"/>
    </location>
</feature>
<evidence type="ECO:0000256" key="3">
    <source>
        <dbReference type="ARBA" id="ARBA00022692"/>
    </source>
</evidence>
<feature type="transmembrane region" description="Helical" evidence="8">
    <location>
        <begin position="163"/>
        <end position="183"/>
    </location>
</feature>
<evidence type="ECO:0000256" key="5">
    <source>
        <dbReference type="ARBA" id="ARBA00022989"/>
    </source>
</evidence>
<dbReference type="Proteomes" id="UP000054359">
    <property type="component" value="Unassembled WGS sequence"/>
</dbReference>
<evidence type="ECO:0000256" key="7">
    <source>
        <dbReference type="ARBA" id="ARBA00023180"/>
    </source>
</evidence>
<dbReference type="GO" id="GO:0003725">
    <property type="term" value="F:double-stranded RNA binding"/>
    <property type="evidence" value="ECO:0007669"/>
    <property type="project" value="TreeGrafter"/>
</dbReference>
<evidence type="ECO:0000256" key="4">
    <source>
        <dbReference type="ARBA" id="ARBA00022729"/>
    </source>
</evidence>
<dbReference type="PANTHER" id="PTHR12185">
    <property type="entry name" value="SID1 TRANSMEMBRANE FAMILY MEMEBER"/>
    <property type="match status" value="1"/>
</dbReference>
<dbReference type="STRING" id="407821.A0A087T5Q7"/>